<gene>
    <name evidence="1" type="ORF">BN990_04225</name>
</gene>
<reference evidence="2" key="2">
    <citation type="submission" date="2014-05" db="EMBL/GenBank/DDBJ databases">
        <title>Draft genome sequence of Virgibacillus massiliensis Vm-5.</title>
        <authorList>
            <person name="Khelaifia S."/>
            <person name="Croce O."/>
            <person name="Lagier J.C."/>
            <person name="Raoult D."/>
        </authorList>
    </citation>
    <scope>NUCLEOTIDE SEQUENCE [LARGE SCALE GENOMIC DNA]</scope>
    <source>
        <strain evidence="2">Vm-5</strain>
    </source>
</reference>
<dbReference type="AlphaFoldDB" id="A0A024QIQ9"/>
<proteinExistence type="predicted"/>
<reference evidence="1 2" key="1">
    <citation type="submission" date="2014-03" db="EMBL/GenBank/DDBJ databases">
        <authorList>
            <person name="Urmite Genomes U."/>
        </authorList>
    </citation>
    <scope>NUCLEOTIDE SEQUENCE [LARGE SCALE GENOMIC DNA]</scope>
    <source>
        <strain evidence="1 2">Vm-5</strain>
    </source>
</reference>
<keyword evidence="2" id="KW-1185">Reference proteome</keyword>
<protein>
    <submittedName>
        <fullName evidence="1">Uncharacterized protein</fullName>
    </submittedName>
</protein>
<sequence length="59" mass="6552">MQTVSLVNLFNQLKGSGKCIRFGDLMKRGFNADLIKVAVERCEIELGLDGEGYTIVVFN</sequence>
<dbReference type="EMBL" id="CCDP010000003">
    <property type="protein sequence ID" value="CDQ41846.1"/>
    <property type="molecule type" value="Genomic_DNA"/>
</dbReference>
<dbReference type="RefSeq" id="WP_038246750.1">
    <property type="nucleotide sequence ID" value="NZ_BNER01000008.1"/>
</dbReference>
<organism evidence="1 2">
    <name type="scientific">Virgibacillus massiliensis</name>
    <dbReference type="NCBI Taxonomy" id="1462526"/>
    <lineage>
        <taxon>Bacteria</taxon>
        <taxon>Bacillati</taxon>
        <taxon>Bacillota</taxon>
        <taxon>Bacilli</taxon>
        <taxon>Bacillales</taxon>
        <taxon>Bacillaceae</taxon>
        <taxon>Virgibacillus</taxon>
    </lineage>
</organism>
<accession>A0A024QIQ9</accession>
<dbReference type="STRING" id="1462526.BN990_04225"/>
<evidence type="ECO:0000313" key="1">
    <source>
        <dbReference type="EMBL" id="CDQ41846.1"/>
    </source>
</evidence>
<name>A0A024QIQ9_9BACI</name>
<dbReference type="Proteomes" id="UP000028875">
    <property type="component" value="Unassembled WGS sequence"/>
</dbReference>
<comment type="caution">
    <text evidence="1">The sequence shown here is derived from an EMBL/GenBank/DDBJ whole genome shotgun (WGS) entry which is preliminary data.</text>
</comment>
<evidence type="ECO:0000313" key="2">
    <source>
        <dbReference type="Proteomes" id="UP000028875"/>
    </source>
</evidence>